<proteinExistence type="predicted"/>
<feature type="region of interest" description="Disordered" evidence="1">
    <location>
        <begin position="62"/>
        <end position="104"/>
    </location>
</feature>
<evidence type="ECO:0000313" key="3">
    <source>
        <dbReference type="Proteomes" id="UP001202328"/>
    </source>
</evidence>
<reference evidence="2" key="1">
    <citation type="submission" date="2022-04" db="EMBL/GenBank/DDBJ databases">
        <title>A functionally conserved STORR gene fusion in Papaver species that diverged 16.8 million years ago.</title>
        <authorList>
            <person name="Catania T."/>
        </authorList>
    </citation>
    <scope>NUCLEOTIDE SEQUENCE</scope>
    <source>
        <strain evidence="2">S-188037</strain>
    </source>
</reference>
<gene>
    <name evidence="2" type="ORF">MKW98_024176</name>
</gene>
<feature type="compositionally biased region" description="Polar residues" evidence="1">
    <location>
        <begin position="85"/>
        <end position="104"/>
    </location>
</feature>
<protein>
    <submittedName>
        <fullName evidence="2">Uncharacterized protein</fullName>
    </submittedName>
</protein>
<evidence type="ECO:0000256" key="1">
    <source>
        <dbReference type="SAM" id="MobiDB-lite"/>
    </source>
</evidence>
<organism evidence="2 3">
    <name type="scientific">Papaver atlanticum</name>
    <dbReference type="NCBI Taxonomy" id="357466"/>
    <lineage>
        <taxon>Eukaryota</taxon>
        <taxon>Viridiplantae</taxon>
        <taxon>Streptophyta</taxon>
        <taxon>Embryophyta</taxon>
        <taxon>Tracheophyta</taxon>
        <taxon>Spermatophyta</taxon>
        <taxon>Magnoliopsida</taxon>
        <taxon>Ranunculales</taxon>
        <taxon>Papaveraceae</taxon>
        <taxon>Papaveroideae</taxon>
        <taxon>Papaver</taxon>
    </lineage>
</organism>
<name>A0AAD4T1H4_9MAGN</name>
<evidence type="ECO:0000313" key="2">
    <source>
        <dbReference type="EMBL" id="KAI3928575.1"/>
    </source>
</evidence>
<keyword evidence="3" id="KW-1185">Reference proteome</keyword>
<comment type="caution">
    <text evidence="2">The sequence shown here is derived from an EMBL/GenBank/DDBJ whole genome shotgun (WGS) entry which is preliminary data.</text>
</comment>
<dbReference type="EMBL" id="JAJJMB010007708">
    <property type="protein sequence ID" value="KAI3928575.1"/>
    <property type="molecule type" value="Genomic_DNA"/>
</dbReference>
<sequence length="326" mass="36923">MAQINVDMDNMPDQFLLVQDNGSRKNGLLCGKVYNEGRVKRHVKIKHSSILPVLLSNEPDIVENQDSETAPRRRRRGKKGKSLEIGSTSTPKVKSHEIGSTSTPTGRQYCVHCGWAITFGRSLKKLGLDGIWEHEGRGRFRELKPDILIMLMKLLGGLIHLIGEGFNVSTITTDNIVFFKDDIHYTNPQIIECTLGIAQQSTGTQLQTLATIIENEFTQGHPLIARESPSLASFLRCLRQDNCTARFAGKNSFGYQRENELLGHPVFLNNTQNCVYLVAVFDQMYTNTTFKPWWLDKTKILDTHRSLTWMAAVESPGPWEVLRNFY</sequence>
<dbReference type="Proteomes" id="UP001202328">
    <property type="component" value="Unassembled WGS sequence"/>
</dbReference>
<accession>A0AAD4T1H4</accession>
<dbReference type="AlphaFoldDB" id="A0AAD4T1H4"/>